<reference evidence="3" key="1">
    <citation type="submission" date="2016-10" db="EMBL/GenBank/DDBJ databases">
        <authorList>
            <person name="Varghese N."/>
            <person name="Submissions S."/>
        </authorList>
    </citation>
    <scope>NUCLEOTIDE SEQUENCE [LARGE SCALE GENOMIC DNA]</scope>
    <source>
        <strain evidence="3">CGMCC 1.12041</strain>
    </source>
</reference>
<feature type="signal peptide" evidence="1">
    <location>
        <begin position="1"/>
        <end position="29"/>
    </location>
</feature>
<feature type="chain" id="PRO_5011755877" evidence="1">
    <location>
        <begin position="30"/>
        <end position="139"/>
    </location>
</feature>
<dbReference type="EMBL" id="FOLD01000030">
    <property type="protein sequence ID" value="SFD61695.1"/>
    <property type="molecule type" value="Genomic_DNA"/>
</dbReference>
<proteinExistence type="predicted"/>
<evidence type="ECO:0000313" key="3">
    <source>
        <dbReference type="Proteomes" id="UP000198639"/>
    </source>
</evidence>
<evidence type="ECO:0000256" key="1">
    <source>
        <dbReference type="SAM" id="SignalP"/>
    </source>
</evidence>
<evidence type="ECO:0000313" key="2">
    <source>
        <dbReference type="EMBL" id="SFD61695.1"/>
    </source>
</evidence>
<dbReference type="RefSeq" id="WP_143084657.1">
    <property type="nucleotide sequence ID" value="NZ_FOLD01000030.1"/>
</dbReference>
<organism evidence="2 3">
    <name type="scientific">Massilia yuzhufengensis</name>
    <dbReference type="NCBI Taxonomy" id="1164594"/>
    <lineage>
        <taxon>Bacteria</taxon>
        <taxon>Pseudomonadati</taxon>
        <taxon>Pseudomonadota</taxon>
        <taxon>Betaproteobacteria</taxon>
        <taxon>Burkholderiales</taxon>
        <taxon>Oxalobacteraceae</taxon>
        <taxon>Telluria group</taxon>
        <taxon>Massilia</taxon>
    </lineage>
</organism>
<dbReference type="PROSITE" id="PS51257">
    <property type="entry name" value="PROKAR_LIPOPROTEIN"/>
    <property type="match status" value="1"/>
</dbReference>
<sequence>MQPVKPQGRPALLVMLLGASLACSTLAEAAPFSYMDILKRAEGRAGAPAVFAKLDAMNQQERSAFLDEQRGALDMLRNMRSLVGDASGTAQASAWVDIASDLPARYASQSGTVLEGAKAEDALQAIVREAANRQIVILN</sequence>
<name>A0A1I1TTJ2_9BURK</name>
<accession>A0A1I1TTJ2</accession>
<keyword evidence="3" id="KW-1185">Reference proteome</keyword>
<dbReference type="STRING" id="1164594.SAMN05216204_13027"/>
<keyword evidence="1" id="KW-0732">Signal</keyword>
<gene>
    <name evidence="2" type="ORF">SAMN05216204_13027</name>
</gene>
<dbReference type="AlphaFoldDB" id="A0A1I1TTJ2"/>
<dbReference type="Proteomes" id="UP000198639">
    <property type="component" value="Unassembled WGS sequence"/>
</dbReference>
<protein>
    <submittedName>
        <fullName evidence="2">Uncharacterized protein</fullName>
    </submittedName>
</protein>